<reference evidence="1" key="1">
    <citation type="submission" date="2019-12" db="EMBL/GenBank/DDBJ databases">
        <title>Genome sequencing and annotation of Brassica cretica.</title>
        <authorList>
            <person name="Studholme D.J."/>
            <person name="Sarris P.F."/>
        </authorList>
    </citation>
    <scope>NUCLEOTIDE SEQUENCE</scope>
    <source>
        <strain evidence="1">PFS-102/07</strain>
        <tissue evidence="1">Leaf</tissue>
    </source>
</reference>
<gene>
    <name evidence="1" type="ORF">F2Q70_00027144</name>
</gene>
<name>A0A8S9L5M8_BRACR</name>
<comment type="caution">
    <text evidence="1">The sequence shown here is derived from an EMBL/GenBank/DDBJ whole genome shotgun (WGS) entry which is preliminary data.</text>
</comment>
<organism evidence="1">
    <name type="scientific">Brassica cretica</name>
    <name type="common">Mustard</name>
    <dbReference type="NCBI Taxonomy" id="69181"/>
    <lineage>
        <taxon>Eukaryota</taxon>
        <taxon>Viridiplantae</taxon>
        <taxon>Streptophyta</taxon>
        <taxon>Embryophyta</taxon>
        <taxon>Tracheophyta</taxon>
        <taxon>Spermatophyta</taxon>
        <taxon>Magnoliopsida</taxon>
        <taxon>eudicotyledons</taxon>
        <taxon>Gunneridae</taxon>
        <taxon>Pentapetalae</taxon>
        <taxon>rosids</taxon>
        <taxon>malvids</taxon>
        <taxon>Brassicales</taxon>
        <taxon>Brassicaceae</taxon>
        <taxon>Brassiceae</taxon>
        <taxon>Brassica</taxon>
    </lineage>
</organism>
<accession>A0A8S9L5M8</accession>
<dbReference type="EMBL" id="QGKY02000094">
    <property type="protein sequence ID" value="KAF2602604.1"/>
    <property type="molecule type" value="Genomic_DNA"/>
</dbReference>
<protein>
    <submittedName>
        <fullName evidence="1">Uncharacterized protein</fullName>
    </submittedName>
</protein>
<dbReference type="AlphaFoldDB" id="A0A8S9L5M8"/>
<sequence length="76" mass="8590">MDTISLSRLGNHTFDFSYCVTSAVTWLTVRLHSFLSSSLRPSYHGSQEINKAQNLIREGVVVNNNNGKFSVPRINY</sequence>
<proteinExistence type="predicted"/>
<evidence type="ECO:0000313" key="1">
    <source>
        <dbReference type="EMBL" id="KAF2602604.1"/>
    </source>
</evidence>